<protein>
    <submittedName>
        <fullName evidence="1">Uncharacterized protein</fullName>
    </submittedName>
</protein>
<dbReference type="EMBL" id="CQPD01000032">
    <property type="protein sequence ID" value="CNU61235.1"/>
    <property type="molecule type" value="Genomic_DNA"/>
</dbReference>
<organism evidence="1 2">
    <name type="scientific">Salmonella enterica subsp. enterica serovar Bovismorbificans</name>
    <dbReference type="NCBI Taxonomy" id="58097"/>
    <lineage>
        <taxon>Bacteria</taxon>
        <taxon>Pseudomonadati</taxon>
        <taxon>Pseudomonadota</taxon>
        <taxon>Gammaproteobacteria</taxon>
        <taxon>Enterobacterales</taxon>
        <taxon>Enterobacteriaceae</taxon>
        <taxon>Salmonella</taxon>
    </lineage>
</organism>
<evidence type="ECO:0000313" key="2">
    <source>
        <dbReference type="Proteomes" id="UP000042394"/>
    </source>
</evidence>
<reference evidence="1 2" key="1">
    <citation type="submission" date="2015-03" db="EMBL/GenBank/DDBJ databases">
        <authorList>
            <consortium name="Pathogen Informatics"/>
        </authorList>
    </citation>
    <scope>NUCLEOTIDE SEQUENCE [LARGE SCALE GENOMIC DNA]</scope>
    <source>
        <strain evidence="1 2">D4891</strain>
    </source>
</reference>
<dbReference type="Proteomes" id="UP000042394">
    <property type="component" value="Unassembled WGS sequence"/>
</dbReference>
<accession>A0A655DEI0</accession>
<proteinExistence type="predicted"/>
<dbReference type="AlphaFoldDB" id="A0A655DEI0"/>
<sequence>MVGDKRDSTLIRLRSISDFNGQFRITKRRGVNHQTRAGITDNRQTGYLDLRGGIAGLQRNGKRGLDWRDLHLIIRQYRYGKPIRSCAKIAYCQNLAPLTDKAPGFAGRKQQLNHRFERHSLRHGRKMNANFSLTGRIMGQRRVQIADGNWRLRGGQIAL</sequence>
<name>A0A655DEI0_SALET</name>
<gene>
    <name evidence="1" type="ORF">ERS008207_03096</name>
</gene>
<evidence type="ECO:0000313" key="1">
    <source>
        <dbReference type="EMBL" id="CNU61235.1"/>
    </source>
</evidence>